<feature type="domain" description="Glycosyl hydrolase family 13 catalytic" evidence="3">
    <location>
        <begin position="55"/>
        <end position="480"/>
    </location>
</feature>
<name>A0ABY6MWD2_9BURK</name>
<dbReference type="InterPro" id="IPR006047">
    <property type="entry name" value="GH13_cat_dom"/>
</dbReference>
<dbReference type="RefSeq" id="WP_264894257.1">
    <property type="nucleotide sequence ID" value="NZ_CP110257.1"/>
</dbReference>
<protein>
    <submittedName>
        <fullName evidence="4">Alpha-amylase family glycosyl hydrolase</fullName>
    </submittedName>
</protein>
<dbReference type="Gene3D" id="3.20.20.80">
    <property type="entry name" value="Glycosidases"/>
    <property type="match status" value="2"/>
</dbReference>
<evidence type="ECO:0000313" key="4">
    <source>
        <dbReference type="EMBL" id="UZD56307.1"/>
    </source>
</evidence>
<sequence length="569" mass="63655">MRLHALIALASALCSGCTAPPPAAPADSRAPWAAAAASAPAAVPGSFADNPIVYFVVTDRFYNGNPSNDHSYGRQKDGQQEIGTFHGGDLAGLTAKLKEGWFKELGVNALWITAPYEQIRGWVVGGDKEFKHYAYHGYYALDYTLLDKNMGTPEELREMVDTAHAQGIRVLFDVVMNHPGYLDLQTARELLPQVLWPGSEKATLRDYHSYIDYNNFAFGQWWGRDWVRAGLPGYIDGGRDDRTMQLAHLPDFRTESKAPVRLPEFLRRKTDTQATDLPDTPVRGYLVKWLTHWVREYGIDGFRADTVKHVEPEAWAELKREAVKALADWKARHPTKKIDDAPFWMVGEYWGHGPQRSHLHDAGFDAMLDFDFQKRGAQYARPEALYQAYARVYAGRPGFTNLAYISSHDTELFDRGRLWDAATALMLAPGGVQIYYGDETARPAGPSPRGDPQQATRSPMNWCSMDTALLQHWRKLGQFRSRHVALARGEHRMLQDEPYAFARVDAASGDRVLVALRLTKPASVPVGGVFAEGEHLHDAYTGQRHVVRDGAVHLPAQPVVLLERAPGAR</sequence>
<dbReference type="Pfam" id="PF00128">
    <property type="entry name" value="Alpha-amylase"/>
    <property type="match status" value="2"/>
</dbReference>
<proteinExistence type="predicted"/>
<dbReference type="PANTHER" id="PTHR10357">
    <property type="entry name" value="ALPHA-AMYLASE FAMILY MEMBER"/>
    <property type="match status" value="1"/>
</dbReference>
<gene>
    <name evidence="4" type="ORF">OMP39_07010</name>
</gene>
<evidence type="ECO:0000256" key="2">
    <source>
        <dbReference type="SAM" id="SignalP"/>
    </source>
</evidence>
<keyword evidence="2" id="KW-0732">Signal</keyword>
<feature type="chain" id="PRO_5046368844" evidence="2">
    <location>
        <begin position="24"/>
        <end position="569"/>
    </location>
</feature>
<dbReference type="Proteomes" id="UP001163266">
    <property type="component" value="Chromosome"/>
</dbReference>
<dbReference type="SMART" id="SM00642">
    <property type="entry name" value="Aamy"/>
    <property type="match status" value="1"/>
</dbReference>
<evidence type="ECO:0000313" key="5">
    <source>
        <dbReference type="Proteomes" id="UP001163266"/>
    </source>
</evidence>
<dbReference type="EMBL" id="CP110257">
    <property type="protein sequence ID" value="UZD56307.1"/>
    <property type="molecule type" value="Genomic_DNA"/>
</dbReference>
<dbReference type="GO" id="GO:0016787">
    <property type="term" value="F:hydrolase activity"/>
    <property type="evidence" value="ECO:0007669"/>
    <property type="project" value="UniProtKB-KW"/>
</dbReference>
<dbReference type="SUPFAM" id="SSF51445">
    <property type="entry name" value="(Trans)glycosidases"/>
    <property type="match status" value="1"/>
</dbReference>
<keyword evidence="4" id="KW-0378">Hydrolase</keyword>
<accession>A0ABY6MWD2</accession>
<keyword evidence="5" id="KW-1185">Reference proteome</keyword>
<reference evidence="4" key="1">
    <citation type="submission" date="2022-10" db="EMBL/GenBank/DDBJ databases">
        <title>Complete genome sequence of Schlegelella aquatica LMG 23380.</title>
        <authorList>
            <person name="Musilova J."/>
            <person name="Kourilova X."/>
            <person name="Bezdicek M."/>
            <person name="Hermankova K."/>
            <person name="Obruca S."/>
            <person name="Sedlar K."/>
        </authorList>
    </citation>
    <scope>NUCLEOTIDE SEQUENCE</scope>
    <source>
        <strain evidence="4">LMG 23380</strain>
    </source>
</reference>
<dbReference type="InterPro" id="IPR017853">
    <property type="entry name" value="GH"/>
</dbReference>
<dbReference type="PANTHER" id="PTHR10357:SF209">
    <property type="entry name" value="PERIPLASMIC ALPHA-AMYLASE"/>
    <property type="match status" value="1"/>
</dbReference>
<evidence type="ECO:0000259" key="3">
    <source>
        <dbReference type="SMART" id="SM00642"/>
    </source>
</evidence>
<organism evidence="4 5">
    <name type="scientific">Caldimonas aquatica</name>
    <dbReference type="NCBI Taxonomy" id="376175"/>
    <lineage>
        <taxon>Bacteria</taxon>
        <taxon>Pseudomonadati</taxon>
        <taxon>Pseudomonadota</taxon>
        <taxon>Betaproteobacteria</taxon>
        <taxon>Burkholderiales</taxon>
        <taxon>Sphaerotilaceae</taxon>
        <taxon>Caldimonas</taxon>
    </lineage>
</organism>
<feature type="signal peptide" evidence="2">
    <location>
        <begin position="1"/>
        <end position="23"/>
    </location>
</feature>
<evidence type="ECO:0000256" key="1">
    <source>
        <dbReference type="SAM" id="MobiDB-lite"/>
    </source>
</evidence>
<feature type="region of interest" description="Disordered" evidence="1">
    <location>
        <begin position="439"/>
        <end position="458"/>
    </location>
</feature>